<organism evidence="2 3">
    <name type="scientific">Ficus carica</name>
    <name type="common">Common fig</name>
    <dbReference type="NCBI Taxonomy" id="3494"/>
    <lineage>
        <taxon>Eukaryota</taxon>
        <taxon>Viridiplantae</taxon>
        <taxon>Streptophyta</taxon>
        <taxon>Embryophyta</taxon>
        <taxon>Tracheophyta</taxon>
        <taxon>Spermatophyta</taxon>
        <taxon>Magnoliopsida</taxon>
        <taxon>eudicotyledons</taxon>
        <taxon>Gunneridae</taxon>
        <taxon>Pentapetalae</taxon>
        <taxon>rosids</taxon>
        <taxon>fabids</taxon>
        <taxon>Rosales</taxon>
        <taxon>Moraceae</taxon>
        <taxon>Ficeae</taxon>
        <taxon>Ficus</taxon>
    </lineage>
</organism>
<evidence type="ECO:0000313" key="2">
    <source>
        <dbReference type="EMBL" id="GMN47140.1"/>
    </source>
</evidence>
<dbReference type="EMBL" id="BTGU01000024">
    <property type="protein sequence ID" value="GMN47140.1"/>
    <property type="molecule type" value="Genomic_DNA"/>
</dbReference>
<sequence>MHDLVAELPGESVDEVQDPPRFAEGVIRMGGAVEEREVVDVDVEMDAIGEVVGGGEGAEAAGEGIEAVEGEDLDDEGEVAAEGETRVRVGVGVGDGGGEEEIGGAVVGEEEEEGGDGEEEEEGEEMALGTRHC</sequence>
<dbReference type="AlphaFoldDB" id="A0AA88D7B7"/>
<reference evidence="2" key="1">
    <citation type="submission" date="2023-07" db="EMBL/GenBank/DDBJ databases">
        <title>draft genome sequence of fig (Ficus carica).</title>
        <authorList>
            <person name="Takahashi T."/>
            <person name="Nishimura K."/>
        </authorList>
    </citation>
    <scope>NUCLEOTIDE SEQUENCE</scope>
</reference>
<gene>
    <name evidence="2" type="ORF">TIFTF001_016308</name>
</gene>
<protein>
    <submittedName>
        <fullName evidence="2">Uncharacterized protein</fullName>
    </submittedName>
</protein>
<name>A0AA88D7B7_FICCA</name>
<feature type="region of interest" description="Disordered" evidence="1">
    <location>
        <begin position="89"/>
        <end position="133"/>
    </location>
</feature>
<feature type="compositionally biased region" description="Acidic residues" evidence="1">
    <location>
        <begin position="97"/>
        <end position="125"/>
    </location>
</feature>
<dbReference type="Proteomes" id="UP001187192">
    <property type="component" value="Unassembled WGS sequence"/>
</dbReference>
<accession>A0AA88D7B7</accession>
<comment type="caution">
    <text evidence="2">The sequence shown here is derived from an EMBL/GenBank/DDBJ whole genome shotgun (WGS) entry which is preliminary data.</text>
</comment>
<evidence type="ECO:0000256" key="1">
    <source>
        <dbReference type="SAM" id="MobiDB-lite"/>
    </source>
</evidence>
<evidence type="ECO:0000313" key="3">
    <source>
        <dbReference type="Proteomes" id="UP001187192"/>
    </source>
</evidence>
<proteinExistence type="predicted"/>
<keyword evidence="3" id="KW-1185">Reference proteome</keyword>